<feature type="transmembrane region" description="Helical" evidence="1">
    <location>
        <begin position="155"/>
        <end position="176"/>
    </location>
</feature>
<keyword evidence="1" id="KW-1133">Transmembrane helix</keyword>
<evidence type="ECO:0000313" key="2">
    <source>
        <dbReference type="EMBL" id="QDU05409.1"/>
    </source>
</evidence>
<dbReference type="Proteomes" id="UP000320722">
    <property type="component" value="Chromosome"/>
</dbReference>
<reference evidence="2 3" key="1">
    <citation type="submission" date="2019-02" db="EMBL/GenBank/DDBJ databases">
        <title>Deep-cultivation of Planctomycetes and their phenomic and genomic characterization uncovers novel biology.</title>
        <authorList>
            <person name="Wiegand S."/>
            <person name="Jogler M."/>
            <person name="Boedeker C."/>
            <person name="Pinto D."/>
            <person name="Vollmers J."/>
            <person name="Rivas-Marin E."/>
            <person name="Kohn T."/>
            <person name="Peeters S.H."/>
            <person name="Heuer A."/>
            <person name="Rast P."/>
            <person name="Oberbeckmann S."/>
            <person name="Bunk B."/>
            <person name="Jeske O."/>
            <person name="Meyerdierks A."/>
            <person name="Storesund J.E."/>
            <person name="Kallscheuer N."/>
            <person name="Luecker S."/>
            <person name="Lage O.M."/>
            <person name="Pohl T."/>
            <person name="Merkel B.J."/>
            <person name="Hornburger P."/>
            <person name="Mueller R.-W."/>
            <person name="Bruemmer F."/>
            <person name="Labrenz M."/>
            <person name="Spormann A.M."/>
            <person name="Op den Camp H."/>
            <person name="Overmann J."/>
            <person name="Amann R."/>
            <person name="Jetten M.S.M."/>
            <person name="Mascher T."/>
            <person name="Medema M.H."/>
            <person name="Devos D.P."/>
            <person name="Kaster A.-K."/>
            <person name="Ovreas L."/>
            <person name="Rohde M."/>
            <person name="Galperin M.Y."/>
            <person name="Jogler C."/>
        </authorList>
    </citation>
    <scope>NUCLEOTIDE SEQUENCE [LARGE SCALE GENOMIC DNA]</scope>
    <source>
        <strain evidence="2 3">V6</strain>
    </source>
</reference>
<organism evidence="2 3">
    <name type="scientific">Gimesia chilikensis</name>
    <dbReference type="NCBI Taxonomy" id="2605989"/>
    <lineage>
        <taxon>Bacteria</taxon>
        <taxon>Pseudomonadati</taxon>
        <taxon>Planctomycetota</taxon>
        <taxon>Planctomycetia</taxon>
        <taxon>Planctomycetales</taxon>
        <taxon>Planctomycetaceae</taxon>
        <taxon>Gimesia</taxon>
    </lineage>
</organism>
<feature type="transmembrane region" description="Helical" evidence="1">
    <location>
        <begin position="298"/>
        <end position="314"/>
    </location>
</feature>
<feature type="transmembrane region" description="Helical" evidence="1">
    <location>
        <begin position="247"/>
        <end position="265"/>
    </location>
</feature>
<dbReference type="PIRSF" id="PIRSF028704">
    <property type="entry name" value="UPC028704"/>
    <property type="match status" value="1"/>
</dbReference>
<feature type="transmembrane region" description="Helical" evidence="1">
    <location>
        <begin position="219"/>
        <end position="235"/>
    </location>
</feature>
<proteinExistence type="predicted"/>
<accession>A0A517WJH5</accession>
<dbReference type="RefSeq" id="WP_145043693.1">
    <property type="nucleotide sequence ID" value="NZ_CP036347.1"/>
</dbReference>
<evidence type="ECO:0000256" key="1">
    <source>
        <dbReference type="SAM" id="Phobius"/>
    </source>
</evidence>
<dbReference type="EMBL" id="CP036347">
    <property type="protein sequence ID" value="QDU05409.1"/>
    <property type="molecule type" value="Genomic_DNA"/>
</dbReference>
<feature type="transmembrane region" description="Helical" evidence="1">
    <location>
        <begin position="100"/>
        <end position="123"/>
    </location>
</feature>
<dbReference type="Pfam" id="PF10129">
    <property type="entry name" value="OpgC_C"/>
    <property type="match status" value="1"/>
</dbReference>
<dbReference type="InterPro" id="IPR014550">
    <property type="entry name" value="UCP028704_OpgC"/>
</dbReference>
<feature type="transmembrane region" description="Helical" evidence="1">
    <location>
        <begin position="335"/>
        <end position="353"/>
    </location>
</feature>
<sequence>MSRSRLFTQIPPISLTNKITRDLRIDFFRGLALLMILVDHVESRLELEMLSHFTLKSVGYCDAAEVFVFLSGYLYGRVYDRIYEEQGTLKCLSKSVQRGISLYFITLLTLICCLAISIPFALFNPPISARLHLTPFISQPIETMLYASTLLFEPYGFGILRLYIIFFVALIPLLFLLFQSNKLLAWLLSINLYLCSQLFSEFTVPMLLEEIRLFHFNPFAWQFLFFIGISIGSKPDFAKSVLNRFRFLGYISLIISGAVVFLNVVQPLLSSLVAAESIVEDPFDHSFLSKQMLAPERLINFLALAYLVNMLTSIDDPFWKSRMAYPFVVCGKNPLTIYCLGLVLMYLIVAISFSFSLSVWWVTMLNIAGCLLSCLVAQALNRHRQIDEPGKPIPDIRAKSN</sequence>
<gene>
    <name evidence="2" type="ORF">V6x_51460</name>
</gene>
<protein>
    <submittedName>
        <fullName evidence="2">OpgC protein</fullName>
    </submittedName>
</protein>
<feature type="transmembrane region" description="Helical" evidence="1">
    <location>
        <begin position="359"/>
        <end position="380"/>
    </location>
</feature>
<keyword evidence="1" id="KW-0472">Membrane</keyword>
<dbReference type="AlphaFoldDB" id="A0A517WJH5"/>
<dbReference type="PANTHER" id="PTHR38592">
    <property type="entry name" value="BLL4819 PROTEIN"/>
    <property type="match status" value="1"/>
</dbReference>
<evidence type="ECO:0000313" key="3">
    <source>
        <dbReference type="Proteomes" id="UP000320722"/>
    </source>
</evidence>
<name>A0A517WJH5_9PLAN</name>
<dbReference type="PANTHER" id="PTHR38592:SF3">
    <property type="entry name" value="BLL4819 PROTEIN"/>
    <property type="match status" value="1"/>
</dbReference>
<feature type="transmembrane region" description="Helical" evidence="1">
    <location>
        <begin position="183"/>
        <end position="199"/>
    </location>
</feature>
<keyword evidence="1" id="KW-0812">Transmembrane</keyword>